<keyword evidence="1" id="KW-1133">Transmembrane helix</keyword>
<evidence type="ECO:0000256" key="1">
    <source>
        <dbReference type="SAM" id="Phobius"/>
    </source>
</evidence>
<feature type="transmembrane region" description="Helical" evidence="1">
    <location>
        <begin position="170"/>
        <end position="192"/>
    </location>
</feature>
<protein>
    <submittedName>
        <fullName evidence="2">Uncharacterized protein</fullName>
    </submittedName>
</protein>
<dbReference type="AlphaFoldDB" id="A0A380S7A3"/>
<name>A0A380S7A3_FIBSU</name>
<reference evidence="2 3" key="1">
    <citation type="submission" date="2017-08" db="EMBL/GenBank/DDBJ databases">
        <authorList>
            <person name="de Groot N.N."/>
        </authorList>
    </citation>
    <scope>NUCLEOTIDE SEQUENCE [LARGE SCALE GENOMIC DNA]</scope>
    <source>
        <strain evidence="2 3">HM2</strain>
    </source>
</reference>
<organism evidence="2 3">
    <name type="scientific">Fibrobacter succinogenes</name>
    <name type="common">Bacteroides succinogenes</name>
    <dbReference type="NCBI Taxonomy" id="833"/>
    <lineage>
        <taxon>Bacteria</taxon>
        <taxon>Pseudomonadati</taxon>
        <taxon>Fibrobacterota</taxon>
        <taxon>Fibrobacteria</taxon>
        <taxon>Fibrobacterales</taxon>
        <taxon>Fibrobacteraceae</taxon>
        <taxon>Fibrobacter</taxon>
    </lineage>
</organism>
<accession>A0A380S7A3</accession>
<evidence type="ECO:0000313" key="2">
    <source>
        <dbReference type="EMBL" id="SUQ24618.1"/>
    </source>
</evidence>
<gene>
    <name evidence="2" type="ORF">SAMN05661053_2026</name>
</gene>
<sequence>MQDNTKRGERALFWMKAIFIIFILYFFWSAPINAIFPGAEDNTLAPSVLVRIGFGFLVSIGMLFSLIAFLVYFLSWLHRAVANLQIVSVTDFSPMGAVLLTCIPLVGFVLHFWIFNDMVARQHDCMHERGILKERFPKKFLIAWFLVSLGILALMFTGTGNTSGQSIKGLIENILTVVSIGLYIKCFTFYIARERELYNVHTETLFRKRVDEIIREREIERAADQLRDKE</sequence>
<dbReference type="Proteomes" id="UP000255423">
    <property type="component" value="Unassembled WGS sequence"/>
</dbReference>
<keyword evidence="1" id="KW-0472">Membrane</keyword>
<dbReference type="RefSeq" id="WP_109573037.1">
    <property type="nucleotide sequence ID" value="NZ_UHJL01000002.1"/>
</dbReference>
<keyword evidence="1" id="KW-0812">Transmembrane</keyword>
<feature type="transmembrane region" description="Helical" evidence="1">
    <location>
        <begin position="140"/>
        <end position="158"/>
    </location>
</feature>
<proteinExistence type="predicted"/>
<feature type="transmembrane region" description="Helical" evidence="1">
    <location>
        <begin position="95"/>
        <end position="119"/>
    </location>
</feature>
<dbReference type="EMBL" id="UHJL01000002">
    <property type="protein sequence ID" value="SUQ24618.1"/>
    <property type="molecule type" value="Genomic_DNA"/>
</dbReference>
<feature type="transmembrane region" description="Helical" evidence="1">
    <location>
        <begin position="48"/>
        <end position="75"/>
    </location>
</feature>
<feature type="transmembrane region" description="Helical" evidence="1">
    <location>
        <begin position="12"/>
        <end position="36"/>
    </location>
</feature>
<evidence type="ECO:0000313" key="3">
    <source>
        <dbReference type="Proteomes" id="UP000255423"/>
    </source>
</evidence>